<dbReference type="Pfam" id="PF00126">
    <property type="entry name" value="HTH_1"/>
    <property type="match status" value="1"/>
</dbReference>
<dbReference type="HOGENOM" id="CLU_039613_16_2_6"/>
<dbReference type="InterPro" id="IPR036388">
    <property type="entry name" value="WH-like_DNA-bd_sf"/>
</dbReference>
<feature type="domain" description="HTH lysR-type" evidence="5">
    <location>
        <begin position="9"/>
        <end position="64"/>
    </location>
</feature>
<protein>
    <submittedName>
        <fullName evidence="6">Transcriptional regulator</fullName>
    </submittedName>
</protein>
<dbReference type="Gene3D" id="1.10.10.10">
    <property type="entry name" value="Winged helix-like DNA-binding domain superfamily/Winged helix DNA-binding domain"/>
    <property type="match status" value="1"/>
</dbReference>
<dbReference type="EMBL" id="AAOH01000003">
    <property type="protein sequence ID" value="EAR28792.1"/>
    <property type="molecule type" value="Genomic_DNA"/>
</dbReference>
<evidence type="ECO:0000313" key="6">
    <source>
        <dbReference type="EMBL" id="EAR28792.1"/>
    </source>
</evidence>
<dbReference type="PANTHER" id="PTHR30537:SF5">
    <property type="entry name" value="HTH-TYPE TRANSCRIPTIONAL ACTIVATOR TTDR-RELATED"/>
    <property type="match status" value="1"/>
</dbReference>
<dbReference type="Pfam" id="PF03466">
    <property type="entry name" value="LysR_substrate"/>
    <property type="match status" value="1"/>
</dbReference>
<evidence type="ECO:0000256" key="3">
    <source>
        <dbReference type="ARBA" id="ARBA00023125"/>
    </source>
</evidence>
<name>A4C877_9GAMM</name>
<organism evidence="6 7">
    <name type="scientific">Pseudoalteromonas tunicata D2</name>
    <dbReference type="NCBI Taxonomy" id="87626"/>
    <lineage>
        <taxon>Bacteria</taxon>
        <taxon>Pseudomonadati</taxon>
        <taxon>Pseudomonadota</taxon>
        <taxon>Gammaproteobacteria</taxon>
        <taxon>Alteromonadales</taxon>
        <taxon>Pseudoalteromonadaceae</taxon>
        <taxon>Pseudoalteromonas</taxon>
    </lineage>
</organism>
<dbReference type="RefSeq" id="WP_009838054.1">
    <property type="nucleotide sequence ID" value="NZ_AAOH01000003.1"/>
</dbReference>
<dbReference type="Proteomes" id="UP000006201">
    <property type="component" value="Unassembled WGS sequence"/>
</dbReference>
<dbReference type="STRING" id="87626.PTD2_07109"/>
<evidence type="ECO:0000256" key="1">
    <source>
        <dbReference type="ARBA" id="ARBA00009437"/>
    </source>
</evidence>
<keyword evidence="3" id="KW-0238">DNA-binding</keyword>
<gene>
    <name evidence="6" type="ORF">PTD2_07109</name>
</gene>
<dbReference type="GO" id="GO:0006351">
    <property type="term" value="P:DNA-templated transcription"/>
    <property type="evidence" value="ECO:0007669"/>
    <property type="project" value="TreeGrafter"/>
</dbReference>
<evidence type="ECO:0000256" key="4">
    <source>
        <dbReference type="ARBA" id="ARBA00023163"/>
    </source>
</evidence>
<proteinExistence type="inferred from homology"/>
<dbReference type="GO" id="GO:0003700">
    <property type="term" value="F:DNA-binding transcription factor activity"/>
    <property type="evidence" value="ECO:0007669"/>
    <property type="project" value="InterPro"/>
</dbReference>
<dbReference type="InterPro" id="IPR000847">
    <property type="entry name" value="LysR_HTH_N"/>
</dbReference>
<dbReference type="GO" id="GO:0043565">
    <property type="term" value="F:sequence-specific DNA binding"/>
    <property type="evidence" value="ECO:0007669"/>
    <property type="project" value="TreeGrafter"/>
</dbReference>
<sequence>MNNTIYGMIDDLYLLCVVIDLGSITAASTQLAVPTSTVSRRICELEAKLNARLLTKQGRNVIATDFGLTLYQDFQGLFNHLSDDLLTKKALHDDVQGRVKLVVPALFYRRIIREPLLHFLTRYPKVELELVLSEERIQPTLDTDLIITFNQNIDPNLIARPLIAAQYATFASPSFINENPDINDIKQLAKCKWIATSRDKIEFYQQHKKVAELTNLNLTVVNSIEAVIDFVSSGLGVASLPLHLTKNNPQLVRIMPHYHQPEKSGYLVYKERKYQSKATRILIELLIAEGSKLDVSIT</sequence>
<evidence type="ECO:0000259" key="5">
    <source>
        <dbReference type="PROSITE" id="PS50931"/>
    </source>
</evidence>
<dbReference type="AlphaFoldDB" id="A4C877"/>
<keyword evidence="2" id="KW-0805">Transcription regulation</keyword>
<evidence type="ECO:0000256" key="2">
    <source>
        <dbReference type="ARBA" id="ARBA00023015"/>
    </source>
</evidence>
<reference evidence="6 7" key="1">
    <citation type="submission" date="2006-02" db="EMBL/GenBank/DDBJ databases">
        <authorList>
            <person name="Moran M.A."/>
            <person name="Kjelleberg S."/>
            <person name="Egan S."/>
            <person name="Saunders N."/>
            <person name="Thomas T."/>
            <person name="Ferriera S."/>
            <person name="Johnson J."/>
            <person name="Kravitz S."/>
            <person name="Halpern A."/>
            <person name="Remington K."/>
            <person name="Beeson K."/>
            <person name="Tran B."/>
            <person name="Rogers Y.-H."/>
            <person name="Friedman R."/>
            <person name="Venter J.C."/>
        </authorList>
    </citation>
    <scope>NUCLEOTIDE SEQUENCE [LARGE SCALE GENOMIC DNA]</scope>
    <source>
        <strain evidence="6 7">D2</strain>
    </source>
</reference>
<dbReference type="InterPro" id="IPR005119">
    <property type="entry name" value="LysR_subst-bd"/>
</dbReference>
<comment type="caution">
    <text evidence="6">The sequence shown here is derived from an EMBL/GenBank/DDBJ whole genome shotgun (WGS) entry which is preliminary data.</text>
</comment>
<evidence type="ECO:0000313" key="7">
    <source>
        <dbReference type="Proteomes" id="UP000006201"/>
    </source>
</evidence>
<dbReference type="Gene3D" id="3.40.190.290">
    <property type="match status" value="1"/>
</dbReference>
<comment type="similarity">
    <text evidence="1">Belongs to the LysR transcriptional regulatory family.</text>
</comment>
<dbReference type="InterPro" id="IPR036390">
    <property type="entry name" value="WH_DNA-bd_sf"/>
</dbReference>
<dbReference type="PANTHER" id="PTHR30537">
    <property type="entry name" value="HTH-TYPE TRANSCRIPTIONAL REGULATOR"/>
    <property type="match status" value="1"/>
</dbReference>
<dbReference type="SUPFAM" id="SSF53850">
    <property type="entry name" value="Periplasmic binding protein-like II"/>
    <property type="match status" value="1"/>
</dbReference>
<dbReference type="OrthoDB" id="9786526at2"/>
<dbReference type="PROSITE" id="PS50931">
    <property type="entry name" value="HTH_LYSR"/>
    <property type="match status" value="1"/>
</dbReference>
<dbReference type="InterPro" id="IPR058163">
    <property type="entry name" value="LysR-type_TF_proteobact-type"/>
</dbReference>
<accession>A4C877</accession>
<keyword evidence="7" id="KW-1185">Reference proteome</keyword>
<dbReference type="eggNOG" id="COG0583">
    <property type="taxonomic scope" value="Bacteria"/>
</dbReference>
<keyword evidence="4" id="KW-0804">Transcription</keyword>
<dbReference type="SUPFAM" id="SSF46785">
    <property type="entry name" value="Winged helix' DNA-binding domain"/>
    <property type="match status" value="1"/>
</dbReference>